<dbReference type="InterPro" id="IPR036291">
    <property type="entry name" value="NAD(P)-bd_dom_sf"/>
</dbReference>
<dbReference type="InterPro" id="IPR002347">
    <property type="entry name" value="SDR_fam"/>
</dbReference>
<comment type="similarity">
    <text evidence="1">Belongs to the short-chain dehydrogenases/reductases (SDR) family.</text>
</comment>
<reference evidence="3 4" key="1">
    <citation type="journal article" date="2023" name="Nat. Commun.">
        <title>Origin of minicircular mitochondrial genomes in red algae.</title>
        <authorList>
            <person name="Lee Y."/>
            <person name="Cho C.H."/>
            <person name="Lee Y.M."/>
            <person name="Park S.I."/>
            <person name="Yang J.H."/>
            <person name="West J.A."/>
            <person name="Bhattacharya D."/>
            <person name="Yoon H.S."/>
        </authorList>
    </citation>
    <scope>NUCLEOTIDE SEQUENCE [LARGE SCALE GENOMIC DNA]</scope>
    <source>
        <strain evidence="3 4">CCMP1338</strain>
        <tissue evidence="3">Whole cell</tissue>
    </source>
</reference>
<dbReference type="PANTHER" id="PTHR24320">
    <property type="entry name" value="RETINOL DEHYDROGENASE"/>
    <property type="match status" value="1"/>
</dbReference>
<evidence type="ECO:0000256" key="1">
    <source>
        <dbReference type="ARBA" id="ARBA00006484"/>
    </source>
</evidence>
<dbReference type="Proteomes" id="UP001157974">
    <property type="component" value="Unassembled WGS sequence"/>
</dbReference>
<sequence length="303" mass="33274">MERPNPSRFAQASPRICGRKFLVTGTGSGIGKVLCDELHRLGGIVIALHGPHTDAPRTASDAYGCDFTSVEQIRATGATVAKRHSDIDVLVHCAGVMFPKALNTEDGLETTIQVNSIAPFILTEALQTGLVRPPRALVFLSSEMHRCFPICTWRASYVHTRRSRYHAYALSKLCAHALLGRRSDAETNLFVHPGVVDTALYENETGILGSMVRFVQKLSFWSPEYCVRELLAQAIGPSLGGDLSGKYDLKPPIYLNLPERTSWPLSIPDDEYGELHAHLARVAHQIKENDHSASGKLPRTGHS</sequence>
<comment type="caution">
    <text evidence="3">The sequence shown here is derived from an EMBL/GenBank/DDBJ whole genome shotgun (WGS) entry which is preliminary data.</text>
</comment>
<dbReference type="PANTHER" id="PTHR24320:SF226">
    <property type="entry name" value="RETINOL DEHYDROGENASE 11"/>
    <property type="match status" value="1"/>
</dbReference>
<organism evidence="3 4">
    <name type="scientific">Rhodosorus marinus</name>
    <dbReference type="NCBI Taxonomy" id="101924"/>
    <lineage>
        <taxon>Eukaryota</taxon>
        <taxon>Rhodophyta</taxon>
        <taxon>Stylonematophyceae</taxon>
        <taxon>Stylonematales</taxon>
        <taxon>Stylonemataceae</taxon>
        <taxon>Rhodosorus</taxon>
    </lineage>
</organism>
<evidence type="ECO:0000256" key="2">
    <source>
        <dbReference type="ARBA" id="ARBA00023002"/>
    </source>
</evidence>
<dbReference type="EMBL" id="JAMWBK010000009">
    <property type="protein sequence ID" value="KAJ8902046.1"/>
    <property type="molecule type" value="Genomic_DNA"/>
</dbReference>
<name>A0AAV8UHS2_9RHOD</name>
<accession>A0AAV8UHS2</accession>
<dbReference type="Gene3D" id="3.40.50.720">
    <property type="entry name" value="NAD(P)-binding Rossmann-like Domain"/>
    <property type="match status" value="1"/>
</dbReference>
<dbReference type="AlphaFoldDB" id="A0AAV8UHS2"/>
<proteinExistence type="inferred from homology"/>
<keyword evidence="2" id="KW-0560">Oxidoreductase</keyword>
<keyword evidence="4" id="KW-1185">Reference proteome</keyword>
<dbReference type="SUPFAM" id="SSF51735">
    <property type="entry name" value="NAD(P)-binding Rossmann-fold domains"/>
    <property type="match status" value="1"/>
</dbReference>
<dbReference type="GO" id="GO:0016491">
    <property type="term" value="F:oxidoreductase activity"/>
    <property type="evidence" value="ECO:0007669"/>
    <property type="project" value="UniProtKB-KW"/>
</dbReference>
<evidence type="ECO:0000313" key="3">
    <source>
        <dbReference type="EMBL" id="KAJ8902046.1"/>
    </source>
</evidence>
<protein>
    <submittedName>
        <fullName evidence="3">Uncharacterized protein</fullName>
    </submittedName>
</protein>
<evidence type="ECO:0000313" key="4">
    <source>
        <dbReference type="Proteomes" id="UP001157974"/>
    </source>
</evidence>
<dbReference type="Pfam" id="PF00106">
    <property type="entry name" value="adh_short"/>
    <property type="match status" value="1"/>
</dbReference>
<gene>
    <name evidence="3" type="ORF">NDN08_006454</name>
</gene>